<keyword evidence="5 7" id="KW-1133">Transmembrane helix</keyword>
<reference evidence="9 10" key="1">
    <citation type="submission" date="2023-04" db="EMBL/GenBank/DDBJ databases">
        <title>Funneling lignin-derived compounds into biodiesel using alkali-halophilic Citricoccus sp. P2.</title>
        <authorList>
            <person name="Luo C.-B."/>
        </authorList>
    </citation>
    <scope>NUCLEOTIDE SEQUENCE [LARGE SCALE GENOMIC DNA]</scope>
    <source>
        <strain evidence="9 10">P2</strain>
    </source>
</reference>
<feature type="transmembrane region" description="Helical" evidence="7">
    <location>
        <begin position="100"/>
        <end position="120"/>
    </location>
</feature>
<evidence type="ECO:0000313" key="10">
    <source>
        <dbReference type="Proteomes" id="UP001219037"/>
    </source>
</evidence>
<keyword evidence="10" id="KW-1185">Reference proteome</keyword>
<feature type="transmembrane region" description="Helical" evidence="7">
    <location>
        <begin position="141"/>
        <end position="167"/>
    </location>
</feature>
<evidence type="ECO:0000256" key="2">
    <source>
        <dbReference type="ARBA" id="ARBA00022475"/>
    </source>
</evidence>
<evidence type="ECO:0000256" key="7">
    <source>
        <dbReference type="SAM" id="Phobius"/>
    </source>
</evidence>
<dbReference type="RefSeq" id="WP_278157381.1">
    <property type="nucleotide sequence ID" value="NZ_CP121252.1"/>
</dbReference>
<proteinExistence type="predicted"/>
<name>A0ABY8H6D2_9MICC</name>
<dbReference type="EMBL" id="CP121252">
    <property type="protein sequence ID" value="WFP16228.1"/>
    <property type="molecule type" value="Genomic_DNA"/>
</dbReference>
<evidence type="ECO:0000256" key="4">
    <source>
        <dbReference type="ARBA" id="ARBA00022692"/>
    </source>
</evidence>
<feature type="transmembrane region" description="Helical" evidence="7">
    <location>
        <begin position="311"/>
        <end position="330"/>
    </location>
</feature>
<gene>
    <name evidence="9" type="ORF">P8192_12685</name>
</gene>
<sequence>MSAGIAVVIVVVLLIGLLLTRMPVWVALGLSGAIGLVLLRDERFTSGMLASTAFEHTSTFSLTIIPMFILLGVFAVRARIAEQVFAIARRAFQRLPGGLGIATVAACAGFAAVSGSTIATTATMSRLSIGEMRKAGYSASLAGALVAVSGTLGAMIPPSLFLVLYAILTGESIAAMLAAGIIPGLLSAIAYSIYIMVQSRKQVTPANTASSKVPATVGGGSGELAGELDTTITNLQIRQDNQRLPLRGLFRLAVIFLIIMGGIYSGLFTPTESAAIAALFSLLILILEFRRDGARRIGHEIVEALKETAKTTSMVFAIIVGSALLSVFFVVARVPKTVTDAVTSLDVPNWIILALLLAFLIPLGTALESISIMVITVPLIYPAAMAMGFDGVWLGILIVKLIEIGMVTPPVGINCFVVAGTAKIRSSDVFRGIWPFVVIEILLVAVFFAFPSITLWLPSIVQ</sequence>
<feature type="transmembrane region" description="Helical" evidence="7">
    <location>
        <begin position="433"/>
        <end position="457"/>
    </location>
</feature>
<organism evidence="9 10">
    <name type="scientific">Citricoccus muralis</name>
    <dbReference type="NCBI Taxonomy" id="169134"/>
    <lineage>
        <taxon>Bacteria</taxon>
        <taxon>Bacillati</taxon>
        <taxon>Actinomycetota</taxon>
        <taxon>Actinomycetes</taxon>
        <taxon>Micrococcales</taxon>
        <taxon>Micrococcaceae</taxon>
        <taxon>Citricoccus</taxon>
    </lineage>
</organism>
<dbReference type="PANTHER" id="PTHR33362:SF5">
    <property type="entry name" value="C4-DICARBOXYLATE TRAP TRANSPORTER LARGE PERMEASE PROTEIN DCTM"/>
    <property type="match status" value="1"/>
</dbReference>
<keyword evidence="3" id="KW-0997">Cell inner membrane</keyword>
<dbReference type="Proteomes" id="UP001219037">
    <property type="component" value="Chromosome"/>
</dbReference>
<dbReference type="PANTHER" id="PTHR33362">
    <property type="entry name" value="SIALIC ACID TRAP TRANSPORTER PERMEASE PROTEIN SIAT-RELATED"/>
    <property type="match status" value="1"/>
</dbReference>
<dbReference type="InterPro" id="IPR010656">
    <property type="entry name" value="DctM"/>
</dbReference>
<feature type="domain" description="TRAP C4-dicarboxylate transport system permease DctM subunit" evidence="8">
    <location>
        <begin position="11"/>
        <end position="452"/>
    </location>
</feature>
<comment type="subcellular location">
    <subcellularLocation>
        <location evidence="1">Cell inner membrane</location>
        <topology evidence="1">Multi-pass membrane protein</topology>
    </subcellularLocation>
</comment>
<dbReference type="NCBIfam" id="TIGR00786">
    <property type="entry name" value="dctM"/>
    <property type="match status" value="1"/>
</dbReference>
<dbReference type="PIRSF" id="PIRSF006066">
    <property type="entry name" value="HI0050"/>
    <property type="match status" value="1"/>
</dbReference>
<keyword evidence="6 7" id="KW-0472">Membrane</keyword>
<evidence type="ECO:0000259" key="8">
    <source>
        <dbReference type="Pfam" id="PF06808"/>
    </source>
</evidence>
<feature type="transmembrane region" description="Helical" evidence="7">
    <location>
        <begin position="379"/>
        <end position="402"/>
    </location>
</feature>
<evidence type="ECO:0000256" key="1">
    <source>
        <dbReference type="ARBA" id="ARBA00004429"/>
    </source>
</evidence>
<feature type="transmembrane region" description="Helical" evidence="7">
    <location>
        <begin position="273"/>
        <end position="290"/>
    </location>
</feature>
<keyword evidence="4 7" id="KW-0812">Transmembrane</keyword>
<feature type="transmembrane region" description="Helical" evidence="7">
    <location>
        <begin position="6"/>
        <end position="39"/>
    </location>
</feature>
<evidence type="ECO:0000313" key="9">
    <source>
        <dbReference type="EMBL" id="WFP16228.1"/>
    </source>
</evidence>
<evidence type="ECO:0000256" key="5">
    <source>
        <dbReference type="ARBA" id="ARBA00022989"/>
    </source>
</evidence>
<keyword evidence="2" id="KW-1003">Cell membrane</keyword>
<feature type="transmembrane region" description="Helical" evidence="7">
    <location>
        <begin position="173"/>
        <end position="197"/>
    </location>
</feature>
<evidence type="ECO:0000256" key="3">
    <source>
        <dbReference type="ARBA" id="ARBA00022519"/>
    </source>
</evidence>
<accession>A0ABY8H6D2</accession>
<feature type="transmembrane region" description="Helical" evidence="7">
    <location>
        <begin position="248"/>
        <end position="267"/>
    </location>
</feature>
<protein>
    <submittedName>
        <fullName evidence="9">TRAP transporter large permease</fullName>
    </submittedName>
</protein>
<feature type="transmembrane region" description="Helical" evidence="7">
    <location>
        <begin position="350"/>
        <end position="367"/>
    </location>
</feature>
<feature type="transmembrane region" description="Helical" evidence="7">
    <location>
        <begin position="60"/>
        <end position="80"/>
    </location>
</feature>
<evidence type="ECO:0000256" key="6">
    <source>
        <dbReference type="ARBA" id="ARBA00023136"/>
    </source>
</evidence>
<dbReference type="InterPro" id="IPR004681">
    <property type="entry name" value="TRAP_DctM"/>
</dbReference>
<dbReference type="Pfam" id="PF06808">
    <property type="entry name" value="DctM"/>
    <property type="match status" value="1"/>
</dbReference>